<dbReference type="AlphaFoldDB" id="A0A176WEV1"/>
<name>A0A176WEV1_MARPO</name>
<comment type="function">
    <text evidence="7">Sodium-phosphate symporter.</text>
</comment>
<dbReference type="GO" id="GO:0035435">
    <property type="term" value="P:phosphate ion transmembrane transport"/>
    <property type="evidence" value="ECO:0007669"/>
    <property type="project" value="TreeGrafter"/>
</dbReference>
<feature type="transmembrane region" description="Helical" evidence="7">
    <location>
        <begin position="480"/>
        <end position="499"/>
    </location>
</feature>
<dbReference type="Pfam" id="PF01384">
    <property type="entry name" value="PHO4"/>
    <property type="match status" value="1"/>
</dbReference>
<evidence type="ECO:0000256" key="7">
    <source>
        <dbReference type="RuleBase" id="RU363058"/>
    </source>
</evidence>
<evidence type="ECO:0000256" key="2">
    <source>
        <dbReference type="ARBA" id="ARBA00022448"/>
    </source>
</evidence>
<feature type="transmembrane region" description="Helical" evidence="7">
    <location>
        <begin position="48"/>
        <end position="67"/>
    </location>
</feature>
<feature type="transmembrane region" description="Helical" evidence="7">
    <location>
        <begin position="349"/>
        <end position="369"/>
    </location>
</feature>
<keyword evidence="5 7" id="KW-1133">Transmembrane helix</keyword>
<gene>
    <name evidence="8" type="ORF">AXG93_725s1340</name>
</gene>
<feature type="transmembrane region" description="Helical" evidence="7">
    <location>
        <begin position="87"/>
        <end position="111"/>
    </location>
</feature>
<evidence type="ECO:0000256" key="3">
    <source>
        <dbReference type="ARBA" id="ARBA00022592"/>
    </source>
</evidence>
<dbReference type="PANTHER" id="PTHR11101:SF94">
    <property type="entry name" value="PHOSPHATE TRANSPORTER"/>
    <property type="match status" value="1"/>
</dbReference>
<evidence type="ECO:0000313" key="9">
    <source>
        <dbReference type="Proteomes" id="UP000077202"/>
    </source>
</evidence>
<evidence type="ECO:0000256" key="1">
    <source>
        <dbReference type="ARBA" id="ARBA00004141"/>
    </source>
</evidence>
<dbReference type="Proteomes" id="UP000077202">
    <property type="component" value="Unassembled WGS sequence"/>
</dbReference>
<evidence type="ECO:0000313" key="8">
    <source>
        <dbReference type="EMBL" id="OAE31444.1"/>
    </source>
</evidence>
<dbReference type="InterPro" id="IPR001204">
    <property type="entry name" value="Phos_transporter"/>
</dbReference>
<sequence>MAVLDEYKWLVVMGAFVAFGFAWGTGANDVANAFGTSVGSKTLTLRQAVLIASVFEFAGALLLGRVSTNTIASGIANIDAFTRDPEVYAYGMVCALAVGTIWLIMTSYWGLNVSSTHCIVGGIIGFALVWDGPSAVVWAKKDSGSFPPYKGVIAIILSWFIAPILTGCTSAFIFFIVRTLVLRRKRAYTLAFWTLPPFVLITTFINIFFILTKGARKTLDENSNWSTAKSVWVSVVVASGFTLCCIIFVLPLLRRMAGRHFDREGRPLRAEVDNQAATRAIEAKKLEKFGSAHPPEILSTWQKFSKAATHGMDVDIHQVINDDQKIADIHEAAELFEPRVEYAFSYLQVFSAICVIFAHGAGEVGYMAGPLATIWDVYLKGQLSSTVRPPIWVVLIAALGLVIGLATYGYNVCRAMGVKLAKLTPTRGFAAELATAFVIMIGSQYGLPTSSSQCITGAIVGVGILEGAKGVNWTLFVKQFFSWVATLFVTGFVVAALFAQGVYSPSKISGNEVSRYEDSLTSVTTQVYKEFSSSLQTVKAASDAQVLVNLPPVTWASLNTTISIAATKAKDLTDPSRGQTVNIDDVMNGLYQSLSLLQNFTIFTLGQNTVYPGADVCIDPSSTNITTALCKSPNFLPPTFSS</sequence>
<dbReference type="GO" id="GO:0016020">
    <property type="term" value="C:membrane"/>
    <property type="evidence" value="ECO:0007669"/>
    <property type="project" value="UniProtKB-SubCell"/>
</dbReference>
<keyword evidence="6 7" id="KW-0472">Membrane</keyword>
<comment type="subcellular location">
    <subcellularLocation>
        <location evidence="1 7">Membrane</location>
        <topology evidence="1 7">Multi-pass membrane protein</topology>
    </subcellularLocation>
</comment>
<keyword evidence="9" id="KW-1185">Reference proteome</keyword>
<keyword evidence="2 7" id="KW-0813">Transport</keyword>
<feature type="transmembrane region" description="Helical" evidence="7">
    <location>
        <begin position="151"/>
        <end position="177"/>
    </location>
</feature>
<dbReference type="GO" id="GO:0005315">
    <property type="term" value="F:phosphate transmembrane transporter activity"/>
    <property type="evidence" value="ECO:0007669"/>
    <property type="project" value="InterPro"/>
</dbReference>
<accession>A0A176WEV1</accession>
<dbReference type="PANTHER" id="PTHR11101">
    <property type="entry name" value="PHOSPHATE TRANSPORTER"/>
    <property type="match status" value="1"/>
</dbReference>
<evidence type="ECO:0000256" key="5">
    <source>
        <dbReference type="ARBA" id="ARBA00022989"/>
    </source>
</evidence>
<protein>
    <recommendedName>
        <fullName evidence="7">Phosphate transporter</fullName>
    </recommendedName>
</protein>
<comment type="similarity">
    <text evidence="7">Belongs to the inorganic phosphate transporter (PiT) (TC 2.A.20) family.</text>
</comment>
<evidence type="ECO:0000256" key="4">
    <source>
        <dbReference type="ARBA" id="ARBA00022692"/>
    </source>
</evidence>
<feature type="transmembrane region" description="Helical" evidence="7">
    <location>
        <begin position="231"/>
        <end position="253"/>
    </location>
</feature>
<feature type="transmembrane region" description="Helical" evidence="7">
    <location>
        <begin position="189"/>
        <end position="211"/>
    </location>
</feature>
<dbReference type="EMBL" id="LVLJ01001095">
    <property type="protein sequence ID" value="OAE31444.1"/>
    <property type="molecule type" value="Genomic_DNA"/>
</dbReference>
<reference evidence="8" key="1">
    <citation type="submission" date="2016-03" db="EMBL/GenBank/DDBJ databases">
        <title>Mechanisms controlling the formation of the plant cell surface in tip-growing cells are functionally conserved among land plants.</title>
        <authorList>
            <person name="Honkanen S."/>
            <person name="Jones V.A."/>
            <person name="Morieri G."/>
            <person name="Champion C."/>
            <person name="Hetherington A.J."/>
            <person name="Kelly S."/>
            <person name="Saint-Marcoux D."/>
            <person name="Proust H."/>
            <person name="Prescott H."/>
            <person name="Dolan L."/>
        </authorList>
    </citation>
    <scope>NUCLEOTIDE SEQUENCE [LARGE SCALE GENOMIC DNA]</scope>
    <source>
        <tissue evidence="8">Whole gametophyte</tissue>
    </source>
</reference>
<comment type="caution">
    <text evidence="8">The sequence shown here is derived from an EMBL/GenBank/DDBJ whole genome shotgun (WGS) entry which is preliminary data.</text>
</comment>
<feature type="transmembrane region" description="Helical" evidence="7">
    <location>
        <begin position="389"/>
        <end position="408"/>
    </location>
</feature>
<evidence type="ECO:0000256" key="6">
    <source>
        <dbReference type="ARBA" id="ARBA00023136"/>
    </source>
</evidence>
<proteinExistence type="inferred from homology"/>
<keyword evidence="4 7" id="KW-0812">Transmembrane</keyword>
<organism evidence="8 9">
    <name type="scientific">Marchantia polymorpha subsp. ruderalis</name>
    <dbReference type="NCBI Taxonomy" id="1480154"/>
    <lineage>
        <taxon>Eukaryota</taxon>
        <taxon>Viridiplantae</taxon>
        <taxon>Streptophyta</taxon>
        <taxon>Embryophyta</taxon>
        <taxon>Marchantiophyta</taxon>
        <taxon>Marchantiopsida</taxon>
        <taxon>Marchantiidae</taxon>
        <taxon>Marchantiales</taxon>
        <taxon>Marchantiaceae</taxon>
        <taxon>Marchantia</taxon>
    </lineage>
</organism>
<keyword evidence="3 7" id="KW-0592">Phosphate transport</keyword>
<feature type="transmembrane region" description="Helical" evidence="7">
    <location>
        <begin position="6"/>
        <end position="27"/>
    </location>
</feature>